<comment type="subcellular location">
    <subcellularLocation>
        <location evidence="1">Cytoplasm</location>
    </subcellularLocation>
</comment>
<dbReference type="InterPro" id="IPR020056">
    <property type="entry name" value="Rbsml_bL25/Gln-tRNA_synth_N"/>
</dbReference>
<accession>A0A5D2ZIU2</accession>
<comment type="catalytic activity">
    <reaction evidence="11">
        <text>tRNA(Glu) + L-glutamate + ATP = L-glutamyl-tRNA(Glu) + AMP + diphosphate</text>
        <dbReference type="Rhea" id="RHEA:23540"/>
        <dbReference type="Rhea" id="RHEA-COMP:9663"/>
        <dbReference type="Rhea" id="RHEA-COMP:9680"/>
        <dbReference type="ChEBI" id="CHEBI:29985"/>
        <dbReference type="ChEBI" id="CHEBI:30616"/>
        <dbReference type="ChEBI" id="CHEBI:33019"/>
        <dbReference type="ChEBI" id="CHEBI:78442"/>
        <dbReference type="ChEBI" id="CHEBI:78520"/>
        <dbReference type="ChEBI" id="CHEBI:456215"/>
        <dbReference type="EC" id="6.1.1.17"/>
    </reaction>
</comment>
<dbReference type="PANTHER" id="PTHR43097">
    <property type="entry name" value="GLUTAMINE-TRNA LIGASE"/>
    <property type="match status" value="1"/>
</dbReference>
<dbReference type="GO" id="GO:0009791">
    <property type="term" value="P:post-embryonic development"/>
    <property type="evidence" value="ECO:0007669"/>
    <property type="project" value="UniProtKB-ARBA"/>
</dbReference>
<dbReference type="EMBL" id="CM017640">
    <property type="protein sequence ID" value="TYJ38204.1"/>
    <property type="molecule type" value="Genomic_DNA"/>
</dbReference>
<dbReference type="InterPro" id="IPR020059">
    <property type="entry name" value="Glu/Gln-tRNA-synth_Ib_codon-bd"/>
</dbReference>
<dbReference type="Gene3D" id="1.20.1050.130">
    <property type="match status" value="1"/>
</dbReference>
<evidence type="ECO:0000256" key="2">
    <source>
        <dbReference type="ARBA" id="ARBA00008927"/>
    </source>
</evidence>
<organism evidence="18 19">
    <name type="scientific">Gossypium mustelinum</name>
    <name type="common">Cotton</name>
    <name type="synonym">Gossypium caicoense</name>
    <dbReference type="NCBI Taxonomy" id="34275"/>
    <lineage>
        <taxon>Eukaryota</taxon>
        <taxon>Viridiplantae</taxon>
        <taxon>Streptophyta</taxon>
        <taxon>Embryophyta</taxon>
        <taxon>Tracheophyta</taxon>
        <taxon>Spermatophyta</taxon>
        <taxon>Magnoliopsida</taxon>
        <taxon>eudicotyledons</taxon>
        <taxon>Gunneridae</taxon>
        <taxon>Pentapetalae</taxon>
        <taxon>rosids</taxon>
        <taxon>malvids</taxon>
        <taxon>Malvales</taxon>
        <taxon>Malvaceae</taxon>
        <taxon>Malvoideae</taxon>
        <taxon>Gossypium</taxon>
    </lineage>
</organism>
<feature type="compositionally biased region" description="Polar residues" evidence="13">
    <location>
        <begin position="191"/>
        <end position="204"/>
    </location>
</feature>
<dbReference type="NCBIfam" id="TIGR00463">
    <property type="entry name" value="gltX_arch"/>
    <property type="match status" value="1"/>
</dbReference>
<dbReference type="Gene3D" id="2.40.240.10">
    <property type="entry name" value="Ribosomal Protein L25, Chain P"/>
    <property type="match status" value="1"/>
</dbReference>
<dbReference type="CDD" id="cd10289">
    <property type="entry name" value="GST_C_AaRS_like"/>
    <property type="match status" value="1"/>
</dbReference>
<dbReference type="InterPro" id="IPR049437">
    <property type="entry name" value="tRNA-synt_1c_C2"/>
</dbReference>
<dbReference type="PANTHER" id="PTHR43097:SF5">
    <property type="entry name" value="GLUTAMATE--TRNA LIGASE"/>
    <property type="match status" value="1"/>
</dbReference>
<dbReference type="InterPro" id="IPR020058">
    <property type="entry name" value="Glu/Gln-tRNA-synth_Ib_cat-dom"/>
</dbReference>
<evidence type="ECO:0000256" key="3">
    <source>
        <dbReference type="ARBA" id="ARBA00012835"/>
    </source>
</evidence>
<feature type="domain" description="Glutathione S-transferase C-terminal" evidence="14">
    <location>
        <begin position="102"/>
        <end position="158"/>
    </location>
</feature>
<dbReference type="GO" id="GO:0005829">
    <property type="term" value="C:cytosol"/>
    <property type="evidence" value="ECO:0007669"/>
    <property type="project" value="TreeGrafter"/>
</dbReference>
<feature type="domain" description="tRNA synthetases class I (E and Q) anti-codon binding" evidence="17">
    <location>
        <begin position="629"/>
        <end position="702"/>
    </location>
</feature>
<dbReference type="HAMAP" id="MF_02076">
    <property type="entry name" value="Glu_tRNA_synth_type2"/>
    <property type="match status" value="1"/>
</dbReference>
<keyword evidence="19" id="KW-1185">Reference proteome</keyword>
<dbReference type="GO" id="GO:0048608">
    <property type="term" value="P:reproductive structure development"/>
    <property type="evidence" value="ECO:0007669"/>
    <property type="project" value="UniProtKB-ARBA"/>
</dbReference>
<evidence type="ECO:0000256" key="9">
    <source>
        <dbReference type="ARBA" id="ARBA00023146"/>
    </source>
</evidence>
<evidence type="ECO:0000256" key="11">
    <source>
        <dbReference type="ARBA" id="ARBA00048351"/>
    </source>
</evidence>
<dbReference type="GO" id="GO:0006424">
    <property type="term" value="P:glutamyl-tRNA aminoacylation"/>
    <property type="evidence" value="ECO:0007669"/>
    <property type="project" value="InterPro"/>
</dbReference>
<dbReference type="SUPFAM" id="SSF52374">
    <property type="entry name" value="Nucleotidylyl transferase"/>
    <property type="match status" value="1"/>
</dbReference>
<name>A0A5D2ZIU2_GOSMU</name>
<evidence type="ECO:0000313" key="18">
    <source>
        <dbReference type="EMBL" id="TYJ38204.1"/>
    </source>
</evidence>
<sequence>MEEERIKVLSFPSDSPPLSIIAAAKIAGIALPTQTSTSGSLTLSLSNGLELHGNYVILRYIGRVAAVRNFYGDDAFHAAQIDEWLEYAPTLLLGSEFENACSYMDVYMEKRTFFVSHSFSIADIAIWSGLAGAGQRWESLRKSSKYPNLVRWYNSVSAEYSDALNEVTALYVGKKGLGKQVAAKPKEQKSADGNSSDKVNLGSRPSSEIDLPYAELGKVRLRFAPEPSGYLHIGHSKAALLNQYFAQRYQGEVILRFDDTNPTKESNEFVENLIKDVETLGIKYQMITYTSDYFPKLMDMAEKLIKEGKAYVDDTPREQMQKERMDGIESKCRSNSVEENLKLWKEMIAGSERGLQCCLRGKLDMQDPNKSLRDPVYYRCNPVPHHRIGAKYKLYPTYDFACPFVDAEEGITHALRSSEYHDRNAQYYRIQEDMGMRKVHIYEFSRLNMVYTLLSKRKLLWFVQMGKVDGWDDPRFPTVQGIVRRGLKIEALIQFILEQGASKNLNLMEWDKLWTINKKIIDPVCPRHTAVIEERKVLLTLTDGPDEPFVRIIPRHKKYDGAGEKATTYTKRIWIDYADAEYISVNEEVTLMDWGNAIVKEIIKDQDGNITQLVGVLHLQGSVKTTKLKLTWLAETSELVNLSLVEFDYLITKKKLEEGEDFLDALNPCTKKETAAIGDSNIRNLKQGEILQLERKGYFRCDVPFVRPSKPVVLIAIPDGRQQSVLK</sequence>
<dbReference type="InterPro" id="IPR014729">
    <property type="entry name" value="Rossmann-like_a/b/a_fold"/>
</dbReference>
<evidence type="ECO:0000256" key="8">
    <source>
        <dbReference type="ARBA" id="ARBA00022917"/>
    </source>
</evidence>
<feature type="domain" description="Glutamyl/glutaminyl-tRNA synthetase class Ib catalytic" evidence="15">
    <location>
        <begin position="218"/>
        <end position="522"/>
    </location>
</feature>
<keyword evidence="6 12" id="KW-0547">Nucleotide-binding</keyword>
<dbReference type="EC" id="6.1.1.17" evidence="3"/>
<reference evidence="18 19" key="1">
    <citation type="submission" date="2019-07" db="EMBL/GenBank/DDBJ databases">
        <title>WGS assembly of Gossypium mustelinum.</title>
        <authorList>
            <person name="Chen Z.J."/>
            <person name="Sreedasyam A."/>
            <person name="Ando A."/>
            <person name="Song Q."/>
            <person name="De L."/>
            <person name="Hulse-Kemp A."/>
            <person name="Ding M."/>
            <person name="Ye W."/>
            <person name="Kirkbride R."/>
            <person name="Jenkins J."/>
            <person name="Plott C."/>
            <person name="Lovell J."/>
            <person name="Lin Y.-M."/>
            <person name="Vaughn R."/>
            <person name="Liu B."/>
            <person name="Li W."/>
            <person name="Simpson S."/>
            <person name="Scheffler B."/>
            <person name="Saski C."/>
            <person name="Grover C."/>
            <person name="Hu G."/>
            <person name="Conover J."/>
            <person name="Carlson J."/>
            <person name="Shu S."/>
            <person name="Boston L."/>
            <person name="Williams M."/>
            <person name="Peterson D."/>
            <person name="Mcgee K."/>
            <person name="Jones D."/>
            <person name="Wendel J."/>
            <person name="Stelly D."/>
            <person name="Grimwood J."/>
            <person name="Schmutz J."/>
        </authorList>
    </citation>
    <scope>NUCLEOTIDE SEQUENCE [LARGE SCALE GENOMIC DNA]</scope>
    <source>
        <strain evidence="18">1408120.09</strain>
    </source>
</reference>
<dbReference type="AlphaFoldDB" id="A0A5D2ZIU2"/>
<dbReference type="SUPFAM" id="SSF47616">
    <property type="entry name" value="GST C-terminal domain-like"/>
    <property type="match status" value="1"/>
</dbReference>
<evidence type="ECO:0000256" key="7">
    <source>
        <dbReference type="ARBA" id="ARBA00022840"/>
    </source>
</evidence>
<evidence type="ECO:0000256" key="6">
    <source>
        <dbReference type="ARBA" id="ARBA00022741"/>
    </source>
</evidence>
<dbReference type="FunFam" id="2.40.240.10:FF:000004">
    <property type="entry name" value="Glutamyl-tRNA synthetase, cytoplasmic"/>
    <property type="match status" value="1"/>
</dbReference>
<evidence type="ECO:0000256" key="10">
    <source>
        <dbReference type="ARBA" id="ARBA00030865"/>
    </source>
</evidence>
<dbReference type="GO" id="GO:0005524">
    <property type="term" value="F:ATP binding"/>
    <property type="evidence" value="ECO:0007669"/>
    <property type="project" value="UniProtKB-KW"/>
</dbReference>
<dbReference type="GO" id="GO:0004818">
    <property type="term" value="F:glutamate-tRNA ligase activity"/>
    <property type="evidence" value="ECO:0007669"/>
    <property type="project" value="UniProtKB-EC"/>
</dbReference>
<protein>
    <recommendedName>
        <fullName evidence="3">glutamate--tRNA ligase</fullName>
        <ecNumber evidence="3">6.1.1.17</ecNumber>
    </recommendedName>
    <alternativeName>
        <fullName evidence="10">Glutamyl-tRNA synthetase</fullName>
    </alternativeName>
</protein>
<keyword evidence="8 12" id="KW-0648">Protein biosynthesis</keyword>
<evidence type="ECO:0000259" key="15">
    <source>
        <dbReference type="Pfam" id="PF00749"/>
    </source>
</evidence>
<dbReference type="Pfam" id="PF20974">
    <property type="entry name" value="tRNA-synt_1c_C2"/>
    <property type="match status" value="1"/>
</dbReference>
<comment type="similarity">
    <text evidence="2">Belongs to the class-I aminoacyl-tRNA synthetase family. Glutamate--tRNA ligase type 2 subfamily.</text>
</comment>
<dbReference type="InterPro" id="IPR011035">
    <property type="entry name" value="Ribosomal_bL25/Gln-tRNA_synth"/>
</dbReference>
<feature type="region of interest" description="Disordered" evidence="13">
    <location>
        <begin position="182"/>
        <end position="204"/>
    </location>
</feature>
<dbReference type="InterPro" id="IPR050132">
    <property type="entry name" value="Gln/Glu-tRNA_Ligase"/>
</dbReference>
<dbReference type="Gene3D" id="3.40.50.620">
    <property type="entry name" value="HUPs"/>
    <property type="match status" value="1"/>
</dbReference>
<dbReference type="Proteomes" id="UP000323597">
    <property type="component" value="Chromosome A05"/>
</dbReference>
<evidence type="ECO:0000259" key="14">
    <source>
        <dbReference type="Pfam" id="PF00043"/>
    </source>
</evidence>
<dbReference type="PRINTS" id="PR00987">
    <property type="entry name" value="TRNASYNTHGLU"/>
</dbReference>
<proteinExistence type="inferred from homology"/>
<dbReference type="PROSITE" id="PS00178">
    <property type="entry name" value="AA_TRNA_LIGASE_I"/>
    <property type="match status" value="1"/>
</dbReference>
<evidence type="ECO:0000313" key="19">
    <source>
        <dbReference type="Proteomes" id="UP000323597"/>
    </source>
</evidence>
<dbReference type="GO" id="GO:0017102">
    <property type="term" value="C:methionyl glutamyl tRNA synthetase complex"/>
    <property type="evidence" value="ECO:0007669"/>
    <property type="project" value="TreeGrafter"/>
</dbReference>
<evidence type="ECO:0000256" key="1">
    <source>
        <dbReference type="ARBA" id="ARBA00004496"/>
    </source>
</evidence>
<keyword evidence="9 12" id="KW-0030">Aminoacyl-tRNA synthetase</keyword>
<keyword evidence="7 12" id="KW-0067">ATP-binding</keyword>
<keyword evidence="5 12" id="KW-0436">Ligase</keyword>
<evidence type="ECO:0000259" key="16">
    <source>
        <dbReference type="Pfam" id="PF03950"/>
    </source>
</evidence>
<keyword evidence="4" id="KW-0963">Cytoplasm</keyword>
<dbReference type="InterPro" id="IPR004526">
    <property type="entry name" value="Glu-tRNA-synth_arc/euk"/>
</dbReference>
<evidence type="ECO:0000259" key="17">
    <source>
        <dbReference type="Pfam" id="PF20974"/>
    </source>
</evidence>
<dbReference type="Pfam" id="PF00749">
    <property type="entry name" value="tRNA-synt_1c"/>
    <property type="match status" value="1"/>
</dbReference>
<evidence type="ECO:0000256" key="5">
    <source>
        <dbReference type="ARBA" id="ARBA00022598"/>
    </source>
</evidence>
<dbReference type="SUPFAM" id="SSF50715">
    <property type="entry name" value="Ribosomal protein L25-like"/>
    <property type="match status" value="1"/>
</dbReference>
<dbReference type="EMBL" id="CM017640">
    <property type="protein sequence ID" value="TYJ38205.1"/>
    <property type="molecule type" value="Genomic_DNA"/>
</dbReference>
<evidence type="ECO:0000256" key="13">
    <source>
        <dbReference type="SAM" id="MobiDB-lite"/>
    </source>
</evidence>
<dbReference type="InterPro" id="IPR004046">
    <property type="entry name" value="GST_C"/>
</dbReference>
<feature type="domain" description="Glutamyl/glutaminyl-tRNA synthetase class Ib anti-codon binding" evidence="16">
    <location>
        <begin position="525"/>
        <end position="614"/>
    </location>
</feature>
<gene>
    <name evidence="18" type="ORF">E1A91_A05G428100v1</name>
</gene>
<evidence type="ECO:0000256" key="12">
    <source>
        <dbReference type="RuleBase" id="RU363037"/>
    </source>
</evidence>
<dbReference type="InterPro" id="IPR036282">
    <property type="entry name" value="Glutathione-S-Trfase_C_sf"/>
</dbReference>
<dbReference type="FunFam" id="3.40.50.620:FF:000070">
    <property type="entry name" value="Bifunctional glutamate/proline--tRNA ligase"/>
    <property type="match status" value="1"/>
</dbReference>
<dbReference type="InterPro" id="IPR000924">
    <property type="entry name" value="Glu/Gln-tRNA-synth"/>
</dbReference>
<dbReference type="Pfam" id="PF00043">
    <property type="entry name" value="GST_C"/>
    <property type="match status" value="1"/>
</dbReference>
<evidence type="ECO:0000256" key="4">
    <source>
        <dbReference type="ARBA" id="ARBA00022490"/>
    </source>
</evidence>
<dbReference type="InterPro" id="IPR001412">
    <property type="entry name" value="aa-tRNA-synth_I_CS"/>
</dbReference>
<dbReference type="Pfam" id="PF03950">
    <property type="entry name" value="tRNA-synt_1c_C"/>
    <property type="match status" value="1"/>
</dbReference>